<dbReference type="InterPro" id="IPR023631">
    <property type="entry name" value="Amidase_dom"/>
</dbReference>
<evidence type="ECO:0000256" key="1">
    <source>
        <dbReference type="SAM" id="MobiDB-lite"/>
    </source>
</evidence>
<feature type="compositionally biased region" description="Basic and acidic residues" evidence="1">
    <location>
        <begin position="12"/>
        <end position="23"/>
    </location>
</feature>
<dbReference type="PANTHER" id="PTHR42678">
    <property type="entry name" value="AMIDASE"/>
    <property type="match status" value="1"/>
</dbReference>
<evidence type="ECO:0000259" key="3">
    <source>
        <dbReference type="Pfam" id="PF01425"/>
    </source>
</evidence>
<name>A0A077R380_9BASI</name>
<keyword evidence="2" id="KW-1133">Transmembrane helix</keyword>
<keyword evidence="2" id="KW-0812">Transmembrane</keyword>
<feature type="transmembrane region" description="Helical" evidence="2">
    <location>
        <begin position="28"/>
        <end position="48"/>
    </location>
</feature>
<accession>A0A077R380</accession>
<dbReference type="InterPro" id="IPR036928">
    <property type="entry name" value="AS_sf"/>
</dbReference>
<dbReference type="EMBL" id="HG529577">
    <property type="protein sequence ID" value="CDI53371.1"/>
    <property type="molecule type" value="Genomic_DNA"/>
</dbReference>
<feature type="compositionally biased region" description="Polar residues" evidence="1">
    <location>
        <begin position="1"/>
        <end position="10"/>
    </location>
</feature>
<sequence length="636" mass="67896">MTSRKVQSSVIDEGHNDKGKRADKLSKMAKLVSSSLVVVLIATLLAYMQGANTASTTKGHEVVIAAPDQSSSLRESNSNAELTAYPDLLDATIDSLQAGLSRGDFTGVDLVSAYLARIEEVNINGPGLRAIIETSPVALSEAAKLDQERIKGKIRGGLHGIPIVIKDNVATNSSLGMNTTAGSYTLLNSIVPYDSPSVTTLRKAGAVILGKANMSVWAQARGLVNQTQAYSPRGGFGTSAYWPGGNPCSSSSGSAVAVAAGLAAASVGSQTSGSIICPASYNNIVGIKPTVGLISRSGVIPISSTQDSVGPFARSVKDVAYLLTAMAYHGKDQADEATWSQPSHVAKGIDYAAAKHFRDDYIEDKPLKGMRLGYSGTTFFANQTLQGWDDSVSAAYKNSIQILRDLGAEMVQVTLDCIGNNVSDPDQTFFYNSSDNTQSVMWQTEMRVGLEKYISNLLSVPSAVYDLGGIIYFGIANPSLELAGNQTDQGFLIKALQTKPNSTIDAYRQFGFKLSRQMGIDGAMNKYNVQAIVSPSGGNFPLYPIADRAQYPVISVPMGFYANHTQVGKHFPYYPFPQAPTGISFTSAKWSEPLLLRIAHAYQNATNVRIHRKPYAAAVANSQIKHLVKSNGNMQT</sequence>
<feature type="domain" description="Amidase" evidence="3">
    <location>
        <begin position="109"/>
        <end position="422"/>
    </location>
</feature>
<protein>
    <submittedName>
        <fullName evidence="4">Related to Amidase family protein</fullName>
    </submittedName>
</protein>
<reference evidence="4" key="1">
    <citation type="journal article" date="2014" name="Genome Biol. Evol.">
        <title>Gene Loss Rather Than Gene Gain Is Associated with a Host Jump from Monocots to Dicots in the Smut Fungus Melanopsichium pennsylvanicum.</title>
        <authorList>
            <person name="Sharma R."/>
            <person name="Mishra B."/>
            <person name="Runge F."/>
            <person name="Thines M."/>
        </authorList>
    </citation>
    <scope>NUCLEOTIDE SEQUENCE</scope>
    <source>
        <strain evidence="4">4</strain>
    </source>
</reference>
<feature type="region of interest" description="Disordered" evidence="1">
    <location>
        <begin position="1"/>
        <end position="23"/>
    </location>
</feature>
<evidence type="ECO:0000313" key="4">
    <source>
        <dbReference type="EMBL" id="CDI53371.1"/>
    </source>
</evidence>
<dbReference type="PANTHER" id="PTHR42678:SF34">
    <property type="entry name" value="OS04G0183300 PROTEIN"/>
    <property type="match status" value="1"/>
</dbReference>
<organism evidence="4">
    <name type="scientific">Melanopsichium pennsylvanicum 4</name>
    <dbReference type="NCBI Taxonomy" id="1398559"/>
    <lineage>
        <taxon>Eukaryota</taxon>
        <taxon>Fungi</taxon>
        <taxon>Dikarya</taxon>
        <taxon>Basidiomycota</taxon>
        <taxon>Ustilaginomycotina</taxon>
        <taxon>Ustilaginomycetes</taxon>
        <taxon>Ustilaginales</taxon>
        <taxon>Ustilaginaceae</taxon>
        <taxon>Melanopsichium</taxon>
    </lineage>
</organism>
<dbReference type="Pfam" id="PF01425">
    <property type="entry name" value="Amidase"/>
    <property type="match status" value="1"/>
</dbReference>
<dbReference type="SUPFAM" id="SSF75304">
    <property type="entry name" value="Amidase signature (AS) enzymes"/>
    <property type="match status" value="1"/>
</dbReference>
<dbReference type="Gene3D" id="3.90.1300.10">
    <property type="entry name" value="Amidase signature (AS) domain"/>
    <property type="match status" value="1"/>
</dbReference>
<keyword evidence="2" id="KW-0472">Membrane</keyword>
<proteinExistence type="predicted"/>
<dbReference type="AlphaFoldDB" id="A0A077R380"/>
<evidence type="ECO:0000256" key="2">
    <source>
        <dbReference type="SAM" id="Phobius"/>
    </source>
</evidence>